<name>A0A382TZS1_9ZZZZ</name>
<sequence>MRILKTGLTHHAAEKATKGLTLLAPAYFSEVFLLDMSGDIAHRWSIKGKNGCLAQLLENGNLLVCEESKQDCSMDHGRGGFIREYDWDSNLVWEHIDHPQHHDVRRLPNGNTLYIGWELMTGDLASRVKGGRPGTEHPDGGIWSDYLREVTPLGESVWEWHHWDEEIENYPLQPSMNREELGHVNSCYPFKNGDVLISMHRQSTISIVDRKTRRIRWEHKNQEFGTQHDVQVLENGNYLLFANGLGLGPIHSSRVIELDPQSYEVVWEYKSPRPLEFY</sequence>
<dbReference type="PANTHER" id="PTHR35340:SF5">
    <property type="entry name" value="ASST-DOMAIN-CONTAINING PROTEIN"/>
    <property type="match status" value="1"/>
</dbReference>
<dbReference type="SUPFAM" id="SSF50998">
    <property type="entry name" value="Quinoprotein alcohol dehydrogenase-like"/>
    <property type="match status" value="1"/>
</dbReference>
<dbReference type="InterPro" id="IPR053143">
    <property type="entry name" value="Arylsulfate_ST"/>
</dbReference>
<evidence type="ECO:0000313" key="1">
    <source>
        <dbReference type="EMBL" id="SVD27212.1"/>
    </source>
</evidence>
<dbReference type="AlphaFoldDB" id="A0A382TZS1"/>
<dbReference type="InterPro" id="IPR011047">
    <property type="entry name" value="Quinoprotein_ADH-like_sf"/>
</dbReference>
<dbReference type="InterPro" id="IPR039535">
    <property type="entry name" value="ASST-like"/>
</dbReference>
<dbReference type="Pfam" id="PF14269">
    <property type="entry name" value="Arylsulfotran_2"/>
    <property type="match status" value="1"/>
</dbReference>
<proteinExistence type="predicted"/>
<dbReference type="EMBL" id="UINC01140206">
    <property type="protein sequence ID" value="SVD27212.1"/>
    <property type="molecule type" value="Genomic_DNA"/>
</dbReference>
<gene>
    <name evidence="1" type="ORF">METZ01_LOCUS380066</name>
</gene>
<feature type="non-terminal residue" evidence="1">
    <location>
        <position position="278"/>
    </location>
</feature>
<reference evidence="1" key="1">
    <citation type="submission" date="2018-05" db="EMBL/GenBank/DDBJ databases">
        <authorList>
            <person name="Lanie J.A."/>
            <person name="Ng W.-L."/>
            <person name="Kazmierczak K.M."/>
            <person name="Andrzejewski T.M."/>
            <person name="Davidsen T.M."/>
            <person name="Wayne K.J."/>
            <person name="Tettelin H."/>
            <person name="Glass J.I."/>
            <person name="Rusch D."/>
            <person name="Podicherti R."/>
            <person name="Tsui H.-C.T."/>
            <person name="Winkler M.E."/>
        </authorList>
    </citation>
    <scope>NUCLEOTIDE SEQUENCE</scope>
</reference>
<evidence type="ECO:0008006" key="2">
    <source>
        <dbReference type="Google" id="ProtNLM"/>
    </source>
</evidence>
<dbReference type="PANTHER" id="PTHR35340">
    <property type="entry name" value="PQQ ENZYME REPEAT PROTEIN-RELATED"/>
    <property type="match status" value="1"/>
</dbReference>
<protein>
    <recommendedName>
        <fullName evidence="2">Aryl sulfotransferase</fullName>
    </recommendedName>
</protein>
<organism evidence="1">
    <name type="scientific">marine metagenome</name>
    <dbReference type="NCBI Taxonomy" id="408172"/>
    <lineage>
        <taxon>unclassified sequences</taxon>
        <taxon>metagenomes</taxon>
        <taxon>ecological metagenomes</taxon>
    </lineage>
</organism>
<accession>A0A382TZS1</accession>